<dbReference type="InterPro" id="IPR015421">
    <property type="entry name" value="PyrdxlP-dep_Trfase_major"/>
</dbReference>
<name>A0A8T6QXW9_9MICO</name>
<accession>A0A8T6QXW9</accession>
<dbReference type="SUPFAM" id="SSF53383">
    <property type="entry name" value="PLP-dependent transferases"/>
    <property type="match status" value="1"/>
</dbReference>
<protein>
    <submittedName>
        <fullName evidence="1">Uncharacterized protein</fullName>
    </submittedName>
</protein>
<dbReference type="Gene3D" id="3.40.640.10">
    <property type="entry name" value="Type I PLP-dependent aspartate aminotransferase-like (Major domain)"/>
    <property type="match status" value="1"/>
</dbReference>
<evidence type="ECO:0000313" key="2">
    <source>
        <dbReference type="Proteomes" id="UP000287866"/>
    </source>
</evidence>
<keyword evidence="2" id="KW-1185">Reference proteome</keyword>
<organism evidence="1 2">
    <name type="scientific">Phycicoccus flavus</name>
    <dbReference type="NCBI Taxonomy" id="2502783"/>
    <lineage>
        <taxon>Bacteria</taxon>
        <taxon>Bacillati</taxon>
        <taxon>Actinomycetota</taxon>
        <taxon>Actinomycetes</taxon>
        <taxon>Micrococcales</taxon>
        <taxon>Intrasporangiaceae</taxon>
        <taxon>Phycicoccus</taxon>
    </lineage>
</organism>
<comment type="caution">
    <text evidence="1">The sequence shown here is derived from an EMBL/GenBank/DDBJ whole genome shotgun (WGS) entry which is preliminary data.</text>
</comment>
<dbReference type="AlphaFoldDB" id="A0A8T6QXW9"/>
<dbReference type="Proteomes" id="UP000287866">
    <property type="component" value="Unassembled WGS sequence"/>
</dbReference>
<evidence type="ECO:0000313" key="1">
    <source>
        <dbReference type="EMBL" id="NHA66749.1"/>
    </source>
</evidence>
<dbReference type="RefSeq" id="WP_165566131.1">
    <property type="nucleotide sequence ID" value="NZ_SAYU02000002.1"/>
</dbReference>
<gene>
    <name evidence="1" type="ORF">EPD83_001615</name>
</gene>
<sequence length="522" mass="55830">MTVDLRDMLTTTERVLCSNGDSRHTVGPGGTNRYGNRYVPEPGLLSFGSCTSSTISETAYDAADRLHGWIRALGPDVVAESVDDLYERVRAELVSNIAMTSASSLDTVLCPSGTDAEMVPLLVGLAESRSVTTVLVGASEAGSGTAHAARGDHFDAVTPSGREVEAGTPVDAEVAGRVHRERVTIRDAAGVPRDEADIDADVRAAVRAAVGRGDHVLLHLIAHSKTGVHAPSLDLVEELVHAHEGHVDVVIDAAQGRFSRHGLTESLRCGYIVMVTGSKFFGGPPFAGAVLVPHRRAGGSAVPTVVPEGFADYFVPAMLPRSWREARASLPPGLGLGVLMRWWAALAEIRDYYSVPAALRLEVLRRFQRVVPAIIAATDHLELSTVPPPSDREDGTRLLESNTTVFPFTCRRADGALLGMEPLRDLARAVRFGSPDDERLPADLARVRCELGQPVELAGGDVSFPVLRVALGGRDIIRACVTPAAGSTFEQRLDHLERDVTLALRKVDALVSLSDRQEAVAR</sequence>
<dbReference type="InterPro" id="IPR015424">
    <property type="entry name" value="PyrdxlP-dep_Trfase"/>
</dbReference>
<proteinExistence type="predicted"/>
<reference evidence="1" key="1">
    <citation type="submission" date="2020-03" db="EMBL/GenBank/DDBJ databases">
        <title>Phycicoccus flavus sp. nov., a novel endophytic actinobacterium isolated from branch of Kandelia candel.</title>
        <authorList>
            <person name="Tuo L."/>
        </authorList>
    </citation>
    <scope>NUCLEOTIDE SEQUENCE</scope>
    <source>
        <strain evidence="1">CMS6Z-2</strain>
    </source>
</reference>
<dbReference type="EMBL" id="SAYU02000002">
    <property type="protein sequence ID" value="NHA66749.1"/>
    <property type="molecule type" value="Genomic_DNA"/>
</dbReference>